<evidence type="ECO:0000256" key="5">
    <source>
        <dbReference type="ARBA" id="ARBA00022679"/>
    </source>
</evidence>
<dbReference type="NCBIfam" id="NF006719">
    <property type="entry name" value="PRK09257.1"/>
    <property type="match status" value="1"/>
</dbReference>
<comment type="catalytic activity">
    <reaction evidence="7 8">
        <text>L-aspartate + 2-oxoglutarate = oxaloacetate + L-glutamate</text>
        <dbReference type="Rhea" id="RHEA:21824"/>
        <dbReference type="ChEBI" id="CHEBI:16452"/>
        <dbReference type="ChEBI" id="CHEBI:16810"/>
        <dbReference type="ChEBI" id="CHEBI:29985"/>
        <dbReference type="ChEBI" id="CHEBI:29991"/>
        <dbReference type="EC" id="2.6.1.1"/>
    </reaction>
</comment>
<dbReference type="PROSITE" id="PS00105">
    <property type="entry name" value="AA_TRANSFER_CLASS_1"/>
    <property type="match status" value="1"/>
</dbReference>
<dbReference type="InterPro" id="IPR015421">
    <property type="entry name" value="PyrdxlP-dep_Trfase_major"/>
</dbReference>
<evidence type="ECO:0000256" key="8">
    <source>
        <dbReference type="RuleBase" id="RU000480"/>
    </source>
</evidence>
<dbReference type="InterPro" id="IPR015424">
    <property type="entry name" value="PyrdxlP-dep_Trfase"/>
</dbReference>
<evidence type="ECO:0000256" key="7">
    <source>
        <dbReference type="ARBA" id="ARBA00049185"/>
    </source>
</evidence>
<evidence type="ECO:0000313" key="10">
    <source>
        <dbReference type="EMBL" id="AZL94495.1"/>
    </source>
</evidence>
<dbReference type="PRINTS" id="PR00799">
    <property type="entry name" value="TRANSAMINASE"/>
</dbReference>
<comment type="subunit">
    <text evidence="3 8">Homodimer.</text>
</comment>
<evidence type="ECO:0000256" key="2">
    <source>
        <dbReference type="ARBA" id="ARBA00007441"/>
    </source>
</evidence>
<evidence type="ECO:0000259" key="9">
    <source>
        <dbReference type="Pfam" id="PF00155"/>
    </source>
</evidence>
<organism evidence="10">
    <name type="scientific">Nephromyces sp. MMRI</name>
    <dbReference type="NCBI Taxonomy" id="2496275"/>
    <lineage>
        <taxon>Eukaryota</taxon>
        <taxon>Sar</taxon>
        <taxon>Alveolata</taxon>
        <taxon>Apicomplexa</taxon>
        <taxon>Aconoidasida</taxon>
        <taxon>Nephromycida</taxon>
        <taxon>Nephromyces</taxon>
    </lineage>
</organism>
<comment type="miscellaneous">
    <text evidence="8">In eukaryotes there are cytoplasmic, mitochondrial and chloroplastic isozymes.</text>
</comment>
<feature type="domain" description="Aminotransferase class I/classII large" evidence="9">
    <location>
        <begin position="29"/>
        <end position="397"/>
    </location>
</feature>
<dbReference type="PANTHER" id="PTHR11879">
    <property type="entry name" value="ASPARTATE AMINOTRANSFERASE"/>
    <property type="match status" value="1"/>
</dbReference>
<dbReference type="CDD" id="cd00609">
    <property type="entry name" value="AAT_like"/>
    <property type="match status" value="1"/>
</dbReference>
<dbReference type="AlphaFoldDB" id="A0A3S8V361"/>
<evidence type="ECO:0000256" key="6">
    <source>
        <dbReference type="ARBA" id="ARBA00022898"/>
    </source>
</evidence>
<dbReference type="PANTHER" id="PTHR11879:SF22">
    <property type="entry name" value="ASPARTATE AMINOTRANSFERASE, MITOCHONDRIAL"/>
    <property type="match status" value="1"/>
</dbReference>
<accession>A0A3S8V361</accession>
<dbReference type="InterPro" id="IPR015422">
    <property type="entry name" value="PyrdxlP-dep_Trfase_small"/>
</dbReference>
<dbReference type="GO" id="GO:0006520">
    <property type="term" value="P:amino acid metabolic process"/>
    <property type="evidence" value="ECO:0007669"/>
    <property type="project" value="InterPro"/>
</dbReference>
<evidence type="ECO:0000256" key="1">
    <source>
        <dbReference type="ARBA" id="ARBA00001933"/>
    </source>
</evidence>
<dbReference type="Pfam" id="PF00155">
    <property type="entry name" value="Aminotran_1_2"/>
    <property type="match status" value="1"/>
</dbReference>
<comment type="similarity">
    <text evidence="2">Belongs to the class-I pyridoxal-phosphate-dependent aminotransferase family.</text>
</comment>
<evidence type="ECO:0000256" key="3">
    <source>
        <dbReference type="ARBA" id="ARBA00011738"/>
    </source>
</evidence>
<dbReference type="GO" id="GO:0030170">
    <property type="term" value="F:pyridoxal phosphate binding"/>
    <property type="evidence" value="ECO:0007669"/>
    <property type="project" value="InterPro"/>
</dbReference>
<dbReference type="InterPro" id="IPR004839">
    <property type="entry name" value="Aminotransferase_I/II_large"/>
</dbReference>
<comment type="cofactor">
    <cofactor evidence="1">
        <name>pyridoxal 5'-phosphate</name>
        <dbReference type="ChEBI" id="CHEBI:597326"/>
    </cofactor>
</comment>
<keyword evidence="5 8" id="KW-0808">Transferase</keyword>
<dbReference type="Gene3D" id="3.90.1150.10">
    <property type="entry name" value="Aspartate Aminotransferase, domain 1"/>
    <property type="match status" value="1"/>
</dbReference>
<dbReference type="FunFam" id="3.40.640.10:FF:000066">
    <property type="entry name" value="Aspartate aminotransferase"/>
    <property type="match status" value="1"/>
</dbReference>
<dbReference type="SUPFAM" id="SSF53383">
    <property type="entry name" value="PLP-dependent transferases"/>
    <property type="match status" value="1"/>
</dbReference>
<keyword evidence="4 8" id="KW-0032">Aminotransferase</keyword>
<proteinExistence type="evidence at transcript level"/>
<dbReference type="EC" id="2.6.1.1" evidence="8"/>
<evidence type="ECO:0000256" key="4">
    <source>
        <dbReference type="ARBA" id="ARBA00022576"/>
    </source>
</evidence>
<keyword evidence="6" id="KW-0663">Pyridoxal phosphate</keyword>
<dbReference type="GO" id="GO:0004069">
    <property type="term" value="F:L-aspartate:2-oxoglutarate aminotransferase activity"/>
    <property type="evidence" value="ECO:0007669"/>
    <property type="project" value="UniProtKB-EC"/>
</dbReference>
<sequence length="408" mass="46580">MTFFEGLQEKKANFIWRIHEQFLNDTSNQKVDLTVGAYRDNNGKPYVFKAIKNAEHQILNDEKIFKEYTGPEGVPLFDELAQKFLFGDCISYREGRIATVQSIAGTGSLKLCADFLKANFYNKIKKVYISDPTWIPHRIIFEAAGFLVEDYPYYSKETATVMINEMIEKFYAADNNSLVILHPCAHNPTGLDLTEFEWKQIAQTIKEKNLMVLFDIAYQGFASGSTDEDAWPVRYFEKMGFEFLVTQSFSKNMGLYGERIGALHMVCNDTKTKDLVLQNINHFVSLAYTAPPIHGGYIVKTVLENPEMTSSWKAELKTVAERMKEMRHSFVRGMMAHGTPGNWDAVLEQKGMFSYLPLTESQCYHLIQHWHIYLLPNGRISIAGLNSTNIQYVIDAVDDTVRNVNSGS</sequence>
<dbReference type="Gene3D" id="3.40.640.10">
    <property type="entry name" value="Type I PLP-dependent aspartate aminotransferase-like (Major domain)"/>
    <property type="match status" value="1"/>
</dbReference>
<name>A0A3S8V361_9APIC</name>
<dbReference type="EMBL" id="MK265864">
    <property type="protein sequence ID" value="AZL94495.1"/>
    <property type="molecule type" value="mRNA"/>
</dbReference>
<reference evidence="10" key="1">
    <citation type="journal article" date="2018" name="Genome Biol. Evol.">
        <title>Nephromyces encodes a urate metabolism pathway and predicted peroxisomes, demonstrating these are not ancient losses of apicomplexans.</title>
        <authorList>
            <person name="Paight C."/>
            <person name="Slamovits C.H."/>
            <person name="Saffo M.B."/>
            <person name="Lane C.E."/>
        </authorList>
    </citation>
    <scope>NUCLEOTIDE SEQUENCE</scope>
    <source>
        <strain evidence="10">Neph95</strain>
    </source>
</reference>
<dbReference type="InterPro" id="IPR000796">
    <property type="entry name" value="Asp_trans"/>
</dbReference>
<dbReference type="InterPro" id="IPR004838">
    <property type="entry name" value="NHTrfase_class1_PyrdxlP-BS"/>
</dbReference>
<protein>
    <recommendedName>
        <fullName evidence="8">Aspartate aminotransferase</fullName>
        <ecNumber evidence="8">2.6.1.1</ecNumber>
    </recommendedName>
</protein>